<feature type="domain" description="Muconolactone isomerase" evidence="1">
    <location>
        <begin position="6"/>
        <end position="82"/>
    </location>
</feature>
<protein>
    <submittedName>
        <fullName evidence="2">Unannotated protein</fullName>
    </submittedName>
</protein>
<dbReference type="InterPro" id="IPR011008">
    <property type="entry name" value="Dimeric_a/b-barrel"/>
</dbReference>
<proteinExistence type="predicted"/>
<dbReference type="Gene3D" id="3.30.70.1060">
    <property type="entry name" value="Dimeric alpha+beta barrel"/>
    <property type="match status" value="1"/>
</dbReference>
<reference evidence="2" key="1">
    <citation type="submission" date="2020-05" db="EMBL/GenBank/DDBJ databases">
        <authorList>
            <person name="Chiriac C."/>
            <person name="Salcher M."/>
            <person name="Ghai R."/>
            <person name="Kavagutti S V."/>
        </authorList>
    </citation>
    <scope>NUCLEOTIDE SEQUENCE</scope>
</reference>
<evidence type="ECO:0000259" key="1">
    <source>
        <dbReference type="Pfam" id="PF02426"/>
    </source>
</evidence>
<name>A0A6J7GKT6_9ZZZZ</name>
<evidence type="ECO:0000313" key="2">
    <source>
        <dbReference type="EMBL" id="CAB4907626.1"/>
    </source>
</evidence>
<dbReference type="Pfam" id="PF02426">
    <property type="entry name" value="MIase"/>
    <property type="match status" value="1"/>
</dbReference>
<organism evidence="2">
    <name type="scientific">freshwater metagenome</name>
    <dbReference type="NCBI Taxonomy" id="449393"/>
    <lineage>
        <taxon>unclassified sequences</taxon>
        <taxon>metagenomes</taxon>
        <taxon>ecological metagenomes</taxon>
    </lineage>
</organism>
<dbReference type="AlphaFoldDB" id="A0A6J7GKT6"/>
<accession>A0A6J7GKT6</accession>
<dbReference type="SUPFAM" id="SSF54909">
    <property type="entry name" value="Dimeric alpha+beta barrel"/>
    <property type="match status" value="1"/>
</dbReference>
<dbReference type="EMBL" id="CAFBMR010000013">
    <property type="protein sequence ID" value="CAB4907626.1"/>
    <property type="molecule type" value="Genomic_DNA"/>
</dbReference>
<gene>
    <name evidence="2" type="ORF">UFOPK3610_00552</name>
</gene>
<sequence length="84" mass="9417">MVVATFKPGTHMPDVFAVVPEEQERVRQLQAEGRVNTVYLATAARQTVFLESFGNDIDDVLAMVNTLPMAKWWDIDVFPLNPPA</sequence>
<dbReference type="InterPro" id="IPR026029">
    <property type="entry name" value="MLI_dom"/>
</dbReference>